<organism evidence="1 2">
    <name type="scientific">Aquincola agrisoli</name>
    <dbReference type="NCBI Taxonomy" id="3119538"/>
    <lineage>
        <taxon>Bacteria</taxon>
        <taxon>Pseudomonadati</taxon>
        <taxon>Pseudomonadota</taxon>
        <taxon>Betaproteobacteria</taxon>
        <taxon>Burkholderiales</taxon>
        <taxon>Sphaerotilaceae</taxon>
        <taxon>Aquincola</taxon>
    </lineage>
</organism>
<dbReference type="Proteomes" id="UP001336250">
    <property type="component" value="Unassembled WGS sequence"/>
</dbReference>
<accession>A0AAW9QEQ9</accession>
<proteinExistence type="predicted"/>
<gene>
    <name evidence="1" type="ORF">V4F39_09745</name>
</gene>
<comment type="caution">
    <text evidence="1">The sequence shown here is derived from an EMBL/GenBank/DDBJ whole genome shotgun (WGS) entry which is preliminary data.</text>
</comment>
<name>A0AAW9QEQ9_9BURK</name>
<dbReference type="RefSeq" id="WP_332289151.1">
    <property type="nucleotide sequence ID" value="NZ_JAZIBG010000023.1"/>
</dbReference>
<evidence type="ECO:0000313" key="1">
    <source>
        <dbReference type="EMBL" id="MEF7614189.1"/>
    </source>
</evidence>
<protein>
    <submittedName>
        <fullName evidence="1">Uncharacterized protein</fullName>
    </submittedName>
</protein>
<dbReference type="AlphaFoldDB" id="A0AAW9QEQ9"/>
<sequence>MADVPKYYIKGNLSERQIEADVASFFGWCTPPEVDSPFRLLDVDEQRTGADRLYDRATAIYMQFKKSAGLKSTSVVKPSIRKGRSPLEDIREFRARHDLEQDPTLFFQLREKAKNAHDLQHNILFEYERPPWSRAIYVAPLLLDKTAYHSALNSSTDRFLLDPFYYRIRHSIYQRHWISHFAAIPFLREHVSIPPHERVADHNHFYAYSVTGLDISWHSPAIIDREPNRLSDFAVSLFRTAATDKESMLPKHALADQISKISSNFGFQDERNNPDESPIEYLGRHGRWLREAHGIRQFILLGASQRLEDLRSEL</sequence>
<keyword evidence="2" id="KW-1185">Reference proteome</keyword>
<reference evidence="1 2" key="1">
    <citation type="submission" date="2024-02" db="EMBL/GenBank/DDBJ databases">
        <title>Genome sequence of Aquincola sp. MAHUQ-54.</title>
        <authorList>
            <person name="Huq M.A."/>
        </authorList>
    </citation>
    <scope>NUCLEOTIDE SEQUENCE [LARGE SCALE GENOMIC DNA]</scope>
    <source>
        <strain evidence="1 2">MAHUQ-54</strain>
    </source>
</reference>
<evidence type="ECO:0000313" key="2">
    <source>
        <dbReference type="Proteomes" id="UP001336250"/>
    </source>
</evidence>
<dbReference type="EMBL" id="JAZIBG010000023">
    <property type="protein sequence ID" value="MEF7614189.1"/>
    <property type="molecule type" value="Genomic_DNA"/>
</dbReference>